<protein>
    <recommendedName>
        <fullName evidence="4">DUF3953 domain-containing protein</fullName>
    </recommendedName>
</protein>
<name>A0ABV8X3Z1_9LACT</name>
<keyword evidence="1" id="KW-1133">Transmembrane helix</keyword>
<dbReference type="Proteomes" id="UP001595817">
    <property type="component" value="Unassembled WGS sequence"/>
</dbReference>
<keyword evidence="1" id="KW-0472">Membrane</keyword>
<gene>
    <name evidence="2" type="ORF">ACFOZY_00740</name>
</gene>
<feature type="transmembrane region" description="Helical" evidence="1">
    <location>
        <begin position="7"/>
        <end position="23"/>
    </location>
</feature>
<feature type="transmembrane region" description="Helical" evidence="1">
    <location>
        <begin position="29"/>
        <end position="47"/>
    </location>
</feature>
<accession>A0ABV8X3Z1</accession>
<organism evidence="2 3">
    <name type="scientific">Chungangia koreensis</name>
    <dbReference type="NCBI Taxonomy" id="752657"/>
    <lineage>
        <taxon>Bacteria</taxon>
        <taxon>Bacillati</taxon>
        <taxon>Bacillota</taxon>
        <taxon>Bacilli</taxon>
        <taxon>Lactobacillales</taxon>
        <taxon>Chungangia</taxon>
    </lineage>
</organism>
<dbReference type="EMBL" id="JBHSEC010000001">
    <property type="protein sequence ID" value="MFC4408952.1"/>
    <property type="molecule type" value="Genomic_DNA"/>
</dbReference>
<feature type="transmembrane region" description="Helical" evidence="1">
    <location>
        <begin position="59"/>
        <end position="78"/>
    </location>
</feature>
<sequence length="79" mass="8675">MINGLQILLGLTVLGLASYTFIYPEYDDISLPVMNLGMALFFAVIGLSVMKEKHKNEGILLLITSGILFVVTLAKLIFN</sequence>
<evidence type="ECO:0000313" key="2">
    <source>
        <dbReference type="EMBL" id="MFC4408952.1"/>
    </source>
</evidence>
<dbReference type="RefSeq" id="WP_378151193.1">
    <property type="nucleotide sequence ID" value="NZ_JBHSEC010000001.1"/>
</dbReference>
<reference evidence="3" key="1">
    <citation type="journal article" date="2019" name="Int. J. Syst. Evol. Microbiol.">
        <title>The Global Catalogue of Microorganisms (GCM) 10K type strain sequencing project: providing services to taxonomists for standard genome sequencing and annotation.</title>
        <authorList>
            <consortium name="The Broad Institute Genomics Platform"/>
            <consortium name="The Broad Institute Genome Sequencing Center for Infectious Disease"/>
            <person name="Wu L."/>
            <person name="Ma J."/>
        </authorList>
    </citation>
    <scope>NUCLEOTIDE SEQUENCE [LARGE SCALE GENOMIC DNA]</scope>
    <source>
        <strain evidence="3">CCUG 59778</strain>
    </source>
</reference>
<keyword evidence="1" id="KW-0812">Transmembrane</keyword>
<evidence type="ECO:0008006" key="4">
    <source>
        <dbReference type="Google" id="ProtNLM"/>
    </source>
</evidence>
<keyword evidence="3" id="KW-1185">Reference proteome</keyword>
<proteinExistence type="predicted"/>
<evidence type="ECO:0000256" key="1">
    <source>
        <dbReference type="SAM" id="Phobius"/>
    </source>
</evidence>
<comment type="caution">
    <text evidence="2">The sequence shown here is derived from an EMBL/GenBank/DDBJ whole genome shotgun (WGS) entry which is preliminary data.</text>
</comment>
<evidence type="ECO:0000313" key="3">
    <source>
        <dbReference type="Proteomes" id="UP001595817"/>
    </source>
</evidence>